<dbReference type="Proteomes" id="UP001601059">
    <property type="component" value="Unassembled WGS sequence"/>
</dbReference>
<dbReference type="EMBL" id="JBIACK010000025">
    <property type="protein sequence ID" value="MFE8704133.1"/>
    <property type="molecule type" value="Genomic_DNA"/>
</dbReference>
<dbReference type="RefSeq" id="WP_389365246.1">
    <property type="nucleotide sequence ID" value="NZ_JBIACK010000025.1"/>
</dbReference>
<name>A0ABW6KMS2_9BACI</name>
<comment type="caution">
    <text evidence="1">The sequence shown here is derived from an EMBL/GenBank/DDBJ whole genome shotgun (WGS) entry which is preliminary data.</text>
</comment>
<evidence type="ECO:0000313" key="1">
    <source>
        <dbReference type="EMBL" id="MFE8704133.1"/>
    </source>
</evidence>
<proteinExistence type="predicted"/>
<evidence type="ECO:0000313" key="2">
    <source>
        <dbReference type="Proteomes" id="UP001601059"/>
    </source>
</evidence>
<sequence>MEITFKTKDGQKLVARDDIQAAAFQKAGLEPATKADAEKLEKKEE</sequence>
<reference evidence="1 2" key="1">
    <citation type="submission" date="2024-08" db="EMBL/GenBank/DDBJ databases">
        <title>Two novel Cytobacillus novel species.</title>
        <authorList>
            <person name="Liu G."/>
        </authorList>
    </citation>
    <scope>NUCLEOTIDE SEQUENCE [LARGE SCALE GENOMIC DNA]</scope>
    <source>
        <strain evidence="1 2">FJAT-54145</strain>
    </source>
</reference>
<keyword evidence="2" id="KW-1185">Reference proteome</keyword>
<accession>A0ABW6KMS2</accession>
<organism evidence="1 2">
    <name type="scientific">Cytobacillus spartinae</name>
    <dbReference type="NCBI Taxonomy" id="3299023"/>
    <lineage>
        <taxon>Bacteria</taxon>
        <taxon>Bacillati</taxon>
        <taxon>Bacillota</taxon>
        <taxon>Bacilli</taxon>
        <taxon>Bacillales</taxon>
        <taxon>Bacillaceae</taxon>
        <taxon>Cytobacillus</taxon>
    </lineage>
</organism>
<gene>
    <name evidence="1" type="ORF">ACFYKX_26555</name>
</gene>
<protein>
    <submittedName>
        <fullName evidence="1">Uncharacterized protein</fullName>
    </submittedName>
</protein>